<dbReference type="EMBL" id="MN602266">
    <property type="protein sequence ID" value="QGH74646.1"/>
    <property type="molecule type" value="Genomic_DNA"/>
</dbReference>
<gene>
    <name evidence="3" type="ORF">DSS3VP1_00078</name>
</gene>
<dbReference type="Pfam" id="PF02867">
    <property type="entry name" value="Ribonuc_red_lgC"/>
    <property type="match status" value="3"/>
</dbReference>
<proteinExistence type="inferred from homology"/>
<dbReference type="InterPro" id="IPR000788">
    <property type="entry name" value="RNR_lg_C"/>
</dbReference>
<dbReference type="SUPFAM" id="SSF51998">
    <property type="entry name" value="PFL-like glycyl radical enzymes"/>
    <property type="match status" value="1"/>
</dbReference>
<sequence>MTNETFYWNNEDTKRFTGGDYLRHGETLEQRARAIADRLEEITGIPGIGDQFYAMLAKNWFSLSSPVWANFGRSGLPISCNNSYIPDDIAGMASKLAEVWMMTKHGAGTSGYFGDIRPSGSPIGDDEGKADGPVHFMRPFDNAIDVVSQGQVRRGNFAAYLPLNHPDIDDFLEAREEGHPVQLLSLGVTVTDEWLEEMVAGDTRKRKIWARVLRKRFESGFPYIVFHDNMNNAAPEVYKLKGMVINGSNLCSEIALASSMRESFVCDLGSMNLEKYDEWKDTSAVYLYTIFLDAVMSEYIEKVKDIPHMEAAYNFAKNQRALGVGVLGYHSYLQKNMIPFESEEARAINIEMHKHIWEETQRASRDMAKLWGEPELMKGTGLRNVTTMAIAPTKSSSFIHGQVSPSIEPWHSNYFTQVSAKGKFTVKNKWLEALIDKKVQLEAGCVDDYEYQETIRGIWERILKDNGSVQNLEFLSDHEKAVFKTFGELSQREIIDQAADRQPYIDQAQSLNVMIHPKTPVKDVNALYLHAWKRGIKSLYYQKGQNMAQEAVRNIMQVDCAACEA</sequence>
<evidence type="ECO:0000256" key="1">
    <source>
        <dbReference type="ARBA" id="ARBA00010406"/>
    </source>
</evidence>
<comment type="similarity">
    <text evidence="1">Belongs to the ribonucleoside diphosphate reductase large chain family.</text>
</comment>
<dbReference type="NCBIfam" id="TIGR02510">
    <property type="entry name" value="NrdE-prime"/>
    <property type="match status" value="1"/>
</dbReference>
<evidence type="ECO:0000259" key="2">
    <source>
        <dbReference type="Pfam" id="PF02867"/>
    </source>
</evidence>
<name>A0A7S5FRF6_9CAUD</name>
<feature type="domain" description="Ribonucleotide reductase large subunit C-terminal" evidence="2">
    <location>
        <begin position="79"/>
        <end position="201"/>
    </location>
</feature>
<dbReference type="GO" id="GO:0009263">
    <property type="term" value="P:deoxyribonucleotide biosynthetic process"/>
    <property type="evidence" value="ECO:0007669"/>
    <property type="project" value="TreeGrafter"/>
</dbReference>
<evidence type="ECO:0000313" key="3">
    <source>
        <dbReference type="EMBL" id="QGH74646.1"/>
    </source>
</evidence>
<dbReference type="GO" id="GO:0005524">
    <property type="term" value="F:ATP binding"/>
    <property type="evidence" value="ECO:0007669"/>
    <property type="project" value="TreeGrafter"/>
</dbReference>
<dbReference type="PRINTS" id="PR01183">
    <property type="entry name" value="RIBORDTASEM1"/>
</dbReference>
<keyword evidence="4" id="KW-1185">Reference proteome</keyword>
<dbReference type="Gene3D" id="3.20.70.20">
    <property type="match status" value="1"/>
</dbReference>
<dbReference type="NCBIfam" id="NF006577">
    <property type="entry name" value="PRK09102.1"/>
    <property type="match status" value="1"/>
</dbReference>
<dbReference type="InterPro" id="IPR039718">
    <property type="entry name" value="Rrm1"/>
</dbReference>
<dbReference type="PANTHER" id="PTHR11573">
    <property type="entry name" value="RIBONUCLEOSIDE-DIPHOSPHATE REDUCTASE LARGE CHAIN"/>
    <property type="match status" value="1"/>
</dbReference>
<feature type="domain" description="Ribonucleotide reductase large subunit C-terminal" evidence="2">
    <location>
        <begin position="203"/>
        <end position="372"/>
    </location>
</feature>
<dbReference type="InterPro" id="IPR013350">
    <property type="entry name" value="RNR_alpha"/>
</dbReference>
<protein>
    <submittedName>
        <fullName evidence="3">Ribonucleotide reductase alpha subunit</fullName>
    </submittedName>
</protein>
<accession>A0A7S5FRF6</accession>
<dbReference type="GO" id="GO:0004748">
    <property type="term" value="F:ribonucleoside-diphosphate reductase activity, thioredoxin disulfide as acceptor"/>
    <property type="evidence" value="ECO:0007669"/>
    <property type="project" value="TreeGrafter"/>
</dbReference>
<feature type="domain" description="Ribonucleotide reductase large subunit C-terminal" evidence="2">
    <location>
        <begin position="377"/>
        <end position="541"/>
    </location>
</feature>
<dbReference type="PANTHER" id="PTHR11573:SF6">
    <property type="entry name" value="RIBONUCLEOSIDE-DIPHOSPHATE REDUCTASE LARGE SUBUNIT"/>
    <property type="match status" value="1"/>
</dbReference>
<dbReference type="Proteomes" id="UP000594402">
    <property type="component" value="Segment"/>
</dbReference>
<evidence type="ECO:0000313" key="4">
    <source>
        <dbReference type="Proteomes" id="UP000594402"/>
    </source>
</evidence>
<reference evidence="3 4" key="1">
    <citation type="submission" date="2019-10" db="EMBL/GenBank/DDBJ databases">
        <title>Isolation and characterisation of a new family of globally distributed lytic roseophage, the Naomivirus.</title>
        <authorList>
            <person name="Rihtman B."/>
            <person name="Puxty R.J."/>
            <person name="Hapeshi A."/>
            <person name="Zhan Y."/>
            <person name="Michinevski S."/>
            <person name="Waterfield N.R."/>
            <person name="Chen F."/>
            <person name="Millard A.D."/>
            <person name="Scanlan D.J."/>
            <person name="Chen Y."/>
        </authorList>
    </citation>
    <scope>NUCLEOTIDE SEQUENCE [LARGE SCALE GENOMIC DNA]</scope>
</reference>
<organism evidence="3 4">
    <name type="scientific">Bacteriophage DSS3_VP1</name>
    <dbReference type="NCBI Taxonomy" id="2664196"/>
    <lineage>
        <taxon>Viruses</taxon>
        <taxon>Duplodnaviria</taxon>
        <taxon>Heunggongvirae</taxon>
        <taxon>Uroviricota</taxon>
        <taxon>Caudoviricetes</taxon>
        <taxon>Naomviridae</taxon>
        <taxon>Noahvirus</taxon>
        <taxon>Noahvirus arc</taxon>
    </lineage>
</organism>